<evidence type="ECO:0000313" key="2">
    <source>
        <dbReference type="Proteomes" id="UP000031928"/>
    </source>
</evidence>
<name>A0A0B6TQ61_9CORY</name>
<reference evidence="1 2" key="1">
    <citation type="submission" date="2014-05" db="EMBL/GenBank/DDBJ databases">
        <title>Complete genome sequence of Corynebacterium marinum DSM 44953.</title>
        <authorList>
            <person name="Schaffert L."/>
            <person name="Albersmeier A."/>
            <person name="Kalinowski J."/>
            <person name="Ruckert C."/>
        </authorList>
    </citation>
    <scope>NUCLEOTIDE SEQUENCE [LARGE SCALE GENOMIC DNA]</scope>
    <source>
        <strain evidence="1 2">DSM 44953</strain>
    </source>
</reference>
<gene>
    <name evidence="1" type="ORF">B840_03640</name>
</gene>
<keyword evidence="2" id="KW-1185">Reference proteome</keyword>
<evidence type="ECO:0000313" key="1">
    <source>
        <dbReference type="EMBL" id="AJK68349.1"/>
    </source>
</evidence>
<dbReference type="Proteomes" id="UP000031928">
    <property type="component" value="Chromosome"/>
</dbReference>
<sequence>MALFRRKELVDVPAAPAKVEVGRLQVHTAESLVIVTLGVADVPALVDALSSPTALSCTGTRVIFVPVKDSRLVPAHDPKLGWVIPVTRAVAAAVRSTVPAEPGGYEIDDLNVAFIVE</sequence>
<dbReference type="RefSeq" id="WP_042621005.1">
    <property type="nucleotide sequence ID" value="NZ_CP007790.1"/>
</dbReference>
<accession>A0A0B6TQ61</accession>
<organism evidence="1 2">
    <name type="scientific">Corynebacterium marinum DSM 44953</name>
    <dbReference type="NCBI Taxonomy" id="1224162"/>
    <lineage>
        <taxon>Bacteria</taxon>
        <taxon>Bacillati</taxon>
        <taxon>Actinomycetota</taxon>
        <taxon>Actinomycetes</taxon>
        <taxon>Mycobacteriales</taxon>
        <taxon>Corynebacteriaceae</taxon>
        <taxon>Corynebacterium</taxon>
    </lineage>
</organism>
<dbReference type="STRING" id="1224162.B840_03640"/>
<dbReference type="EMBL" id="CP007790">
    <property type="protein sequence ID" value="AJK68349.1"/>
    <property type="molecule type" value="Genomic_DNA"/>
</dbReference>
<protein>
    <submittedName>
        <fullName evidence="1">Uncharacterized protein</fullName>
    </submittedName>
</protein>
<dbReference type="AlphaFoldDB" id="A0A0B6TQ61"/>
<dbReference type="KEGG" id="cmq:B840_03640"/>
<dbReference type="OrthoDB" id="4427708at2"/>
<proteinExistence type="predicted"/>
<dbReference type="HOGENOM" id="CLU_157810_0_0_11"/>